<dbReference type="Pfam" id="PF02698">
    <property type="entry name" value="DUF218"/>
    <property type="match status" value="1"/>
</dbReference>
<proteinExistence type="predicted"/>
<name>A0A940MS96_9RHOB</name>
<evidence type="ECO:0000259" key="1">
    <source>
        <dbReference type="Pfam" id="PF02698"/>
    </source>
</evidence>
<dbReference type="GO" id="GO:0005886">
    <property type="term" value="C:plasma membrane"/>
    <property type="evidence" value="ECO:0007669"/>
    <property type="project" value="TreeGrafter"/>
</dbReference>
<dbReference type="Proteomes" id="UP000675940">
    <property type="component" value="Unassembled WGS sequence"/>
</dbReference>
<feature type="domain" description="DUF218" evidence="1">
    <location>
        <begin position="7"/>
        <end position="131"/>
    </location>
</feature>
<dbReference type="EMBL" id="JAGISH010000008">
    <property type="protein sequence ID" value="MBP0483871.1"/>
    <property type="molecule type" value="Genomic_DNA"/>
</dbReference>
<dbReference type="PANTHER" id="PTHR30336:SF20">
    <property type="entry name" value="DUF218 DOMAIN-CONTAINING PROTEIN"/>
    <property type="match status" value="1"/>
</dbReference>
<comment type="caution">
    <text evidence="2">The sequence shown here is derived from an EMBL/GenBank/DDBJ whole genome shotgun (WGS) entry which is preliminary data.</text>
</comment>
<organism evidence="2 3">
    <name type="scientific">Sagittula salina</name>
    <dbReference type="NCBI Taxonomy" id="2820268"/>
    <lineage>
        <taxon>Bacteria</taxon>
        <taxon>Pseudomonadati</taxon>
        <taxon>Pseudomonadota</taxon>
        <taxon>Alphaproteobacteria</taxon>
        <taxon>Rhodobacterales</taxon>
        <taxon>Roseobacteraceae</taxon>
        <taxon>Sagittula</taxon>
    </lineage>
</organism>
<protein>
    <submittedName>
        <fullName evidence="2">YdcF family protein</fullName>
    </submittedName>
</protein>
<dbReference type="Gene3D" id="3.40.50.620">
    <property type="entry name" value="HUPs"/>
    <property type="match status" value="1"/>
</dbReference>
<dbReference type="AlphaFoldDB" id="A0A940MS96"/>
<dbReference type="InterPro" id="IPR003848">
    <property type="entry name" value="DUF218"/>
</dbReference>
<gene>
    <name evidence="2" type="ORF">J5474_15415</name>
</gene>
<accession>A0A940MS96</accession>
<reference evidence="2" key="1">
    <citation type="submission" date="2021-03" db="EMBL/GenBank/DDBJ databases">
        <title>Sagittula salina sp. nov. strain M10.9X isolated from the marine waste.</title>
        <authorList>
            <person name="Satari L."/>
            <person name="Molina-Menor E."/>
            <person name="Vidal-Verdu A."/>
            <person name="Pascual J."/>
            <person name="Pereto J."/>
            <person name="Porcar M."/>
        </authorList>
    </citation>
    <scope>NUCLEOTIDE SEQUENCE</scope>
    <source>
        <strain evidence="2">M10.9X</strain>
    </source>
</reference>
<keyword evidence="3" id="KW-1185">Reference proteome</keyword>
<dbReference type="PANTHER" id="PTHR30336">
    <property type="entry name" value="INNER MEMBRANE PROTEIN, PROBABLE PERMEASE"/>
    <property type="match status" value="1"/>
</dbReference>
<sequence length="165" mass="17608">MEERTCALVLGAMVREGGVASPALRRRAEHAAALFQAGRVARVVCSGAERWHAPSEARIAAMVCAEAGVPEAALALEEAARTTLENLVLSRPLLAGFARVVIVTDRFHAPRARLLAERIGLVAEVSSPAYRPPVTQRLVASRLREAGALAWSWASGEGRGHDGKR</sequence>
<evidence type="ECO:0000313" key="3">
    <source>
        <dbReference type="Proteomes" id="UP000675940"/>
    </source>
</evidence>
<evidence type="ECO:0000313" key="2">
    <source>
        <dbReference type="EMBL" id="MBP0483871.1"/>
    </source>
</evidence>
<dbReference type="CDD" id="cd06259">
    <property type="entry name" value="YdcF-like"/>
    <property type="match status" value="1"/>
</dbReference>
<dbReference type="InterPro" id="IPR051599">
    <property type="entry name" value="Cell_Envelope_Assoc"/>
</dbReference>
<dbReference type="RefSeq" id="WP_209361806.1">
    <property type="nucleotide sequence ID" value="NZ_JAGISH010000008.1"/>
</dbReference>
<dbReference type="InterPro" id="IPR014729">
    <property type="entry name" value="Rossmann-like_a/b/a_fold"/>
</dbReference>